<keyword evidence="1" id="KW-0812">Transmembrane</keyword>
<dbReference type="EMBL" id="JAUEPR010000003">
    <property type="protein sequence ID" value="KAK0487954.1"/>
    <property type="molecule type" value="Genomic_DNA"/>
</dbReference>
<accession>A0AA39PQS0</accession>
<reference evidence="2" key="1">
    <citation type="submission" date="2023-06" db="EMBL/GenBank/DDBJ databases">
        <authorList>
            <consortium name="Lawrence Berkeley National Laboratory"/>
            <person name="Ahrendt S."/>
            <person name="Sahu N."/>
            <person name="Indic B."/>
            <person name="Wong-Bajracharya J."/>
            <person name="Merenyi Z."/>
            <person name="Ke H.-M."/>
            <person name="Monk M."/>
            <person name="Kocsube S."/>
            <person name="Drula E."/>
            <person name="Lipzen A."/>
            <person name="Balint B."/>
            <person name="Henrissat B."/>
            <person name="Andreopoulos B."/>
            <person name="Martin F.M."/>
            <person name="Harder C.B."/>
            <person name="Rigling D."/>
            <person name="Ford K.L."/>
            <person name="Foster G.D."/>
            <person name="Pangilinan J."/>
            <person name="Papanicolaou A."/>
            <person name="Barry K."/>
            <person name="LaButti K."/>
            <person name="Viragh M."/>
            <person name="Koriabine M."/>
            <person name="Yan M."/>
            <person name="Riley R."/>
            <person name="Champramary S."/>
            <person name="Plett K.L."/>
            <person name="Tsai I.J."/>
            <person name="Slot J."/>
            <person name="Sipos G."/>
            <person name="Plett J."/>
            <person name="Nagy L.G."/>
            <person name="Grigoriev I.V."/>
        </authorList>
    </citation>
    <scope>NUCLEOTIDE SEQUENCE</scope>
    <source>
        <strain evidence="2">ICMP 16352</strain>
    </source>
</reference>
<name>A0AA39PQS0_9AGAR</name>
<organism evidence="2 3">
    <name type="scientific">Armillaria novae-zelandiae</name>
    <dbReference type="NCBI Taxonomy" id="153914"/>
    <lineage>
        <taxon>Eukaryota</taxon>
        <taxon>Fungi</taxon>
        <taxon>Dikarya</taxon>
        <taxon>Basidiomycota</taxon>
        <taxon>Agaricomycotina</taxon>
        <taxon>Agaricomycetes</taxon>
        <taxon>Agaricomycetidae</taxon>
        <taxon>Agaricales</taxon>
        <taxon>Marasmiineae</taxon>
        <taxon>Physalacriaceae</taxon>
        <taxon>Armillaria</taxon>
    </lineage>
</organism>
<proteinExistence type="predicted"/>
<gene>
    <name evidence="2" type="ORF">IW261DRAFT_1451158</name>
</gene>
<keyword evidence="3" id="KW-1185">Reference proteome</keyword>
<evidence type="ECO:0000313" key="3">
    <source>
        <dbReference type="Proteomes" id="UP001175227"/>
    </source>
</evidence>
<evidence type="ECO:0000313" key="2">
    <source>
        <dbReference type="EMBL" id="KAK0487954.1"/>
    </source>
</evidence>
<feature type="transmembrane region" description="Helical" evidence="1">
    <location>
        <begin position="192"/>
        <end position="217"/>
    </location>
</feature>
<dbReference type="AlphaFoldDB" id="A0AA39PQS0"/>
<evidence type="ECO:0000256" key="1">
    <source>
        <dbReference type="SAM" id="Phobius"/>
    </source>
</evidence>
<protein>
    <submittedName>
        <fullName evidence="2">Uncharacterized protein</fullName>
    </submittedName>
</protein>
<sequence>MQHASWTWSRYSERIPDGYLVAGWGTCLILPAVNKCNGGPPLRQAAYYFHRLTLMSLLLPLRCWSLLSLFLPTAMAYIIRLENNCGSGSLSVIRRENTRVDGINAYESSGIISVFLDQGSCGPIGEGCSTVRVNESGLAVISSSTFSVPVTLLYSVADHLTVTFCPAVPTFVDQHVPPRFRRLVSRQVSETLWTPIVIASICGSFAVLLLFTMIYMWRSKVPEPPMMIDSRAHPPLTPLPPRRPPRSYIPTPRSQLFRDVKLFPAMHSEPMSVWED</sequence>
<keyword evidence="1" id="KW-0472">Membrane</keyword>
<keyword evidence="1" id="KW-1133">Transmembrane helix</keyword>
<dbReference type="Proteomes" id="UP001175227">
    <property type="component" value="Unassembled WGS sequence"/>
</dbReference>
<comment type="caution">
    <text evidence="2">The sequence shown here is derived from an EMBL/GenBank/DDBJ whole genome shotgun (WGS) entry which is preliminary data.</text>
</comment>